<sequence>MTAFLPAGTGIPYVAGYGTPNGGYGQASQAELASIRMIQDAVTDAEIYAAIDSVKPAGTIVWTHISN</sequence>
<name>A0AAW6HXS1_XYLFS</name>
<accession>A0AAW6HXS1</accession>
<proteinExistence type="predicted"/>
<organism evidence="1 2">
    <name type="scientific">Xylella fastidiosa subsp. multiplex</name>
    <dbReference type="NCBI Taxonomy" id="644357"/>
    <lineage>
        <taxon>Bacteria</taxon>
        <taxon>Pseudomonadati</taxon>
        <taxon>Pseudomonadota</taxon>
        <taxon>Gammaproteobacteria</taxon>
        <taxon>Lysobacterales</taxon>
        <taxon>Lysobacteraceae</taxon>
        <taxon>Xylella</taxon>
    </lineage>
</organism>
<dbReference type="Proteomes" id="UP001220702">
    <property type="component" value="Unassembled WGS sequence"/>
</dbReference>
<gene>
    <name evidence="1" type="ORF">LOK82_11780</name>
</gene>
<evidence type="ECO:0000313" key="2">
    <source>
        <dbReference type="Proteomes" id="UP001220702"/>
    </source>
</evidence>
<protein>
    <submittedName>
        <fullName evidence="1">Uncharacterized protein</fullName>
    </submittedName>
</protein>
<dbReference type="EMBL" id="JAJKGN010000002">
    <property type="protein sequence ID" value="MDC6409257.1"/>
    <property type="molecule type" value="Genomic_DNA"/>
</dbReference>
<reference evidence="1" key="1">
    <citation type="submission" date="2021-11" db="EMBL/GenBank/DDBJ databases">
        <authorList>
            <person name="Denance N."/>
            <person name="Briand M."/>
            <person name="Dupas E."/>
            <person name="Durand K."/>
            <person name="Legendre B."/>
            <person name="Cunty A."/>
            <person name="Donnadieu C."/>
            <person name="Lopez Roques C."/>
            <person name="Cesbron S."/>
            <person name="Jacques M.A."/>
        </authorList>
    </citation>
    <scope>NUCLEOTIDE SEQUENCE</scope>
    <source>
        <strain evidence="1">CFBP8070</strain>
    </source>
</reference>
<dbReference type="AlphaFoldDB" id="A0AAW6HXS1"/>
<reference evidence="1" key="2">
    <citation type="journal article" date="2023" name="Commun. Biol.">
        <title>Suspicions of two bridgehead invasions of Xylella fastidiosa subsp. multiplex in France.</title>
        <authorList>
            <person name="Dupas E."/>
            <person name="Durand K."/>
            <person name="Rieux A."/>
            <person name="Briand M."/>
            <person name="Pruvost O."/>
            <person name="Cunty A."/>
            <person name="Denance N."/>
            <person name="Donnadieu C."/>
            <person name="Legendre B."/>
            <person name="Lopez-Roques C."/>
            <person name="Cesbron S."/>
            <person name="Ravigne V."/>
            <person name="Jacques M.A."/>
        </authorList>
    </citation>
    <scope>NUCLEOTIDE SEQUENCE</scope>
    <source>
        <strain evidence="1">CFBP8070</strain>
    </source>
</reference>
<comment type="caution">
    <text evidence="1">The sequence shown here is derived from an EMBL/GenBank/DDBJ whole genome shotgun (WGS) entry which is preliminary data.</text>
</comment>
<evidence type="ECO:0000313" key="1">
    <source>
        <dbReference type="EMBL" id="MDC6409257.1"/>
    </source>
</evidence>